<keyword evidence="11" id="KW-1185">Reference proteome</keyword>
<comment type="subcellular location">
    <subcellularLocation>
        <location evidence="1 9">Vacuole membrane</location>
        <topology evidence="1 9">Multi-pass membrane protein</topology>
    </subcellularLocation>
</comment>
<dbReference type="AlphaFoldDB" id="A0AAN8UWY8"/>
<keyword evidence="3" id="KW-0410">Iron transport</keyword>
<keyword evidence="9" id="KW-0406">Ion transport</keyword>
<reference evidence="10 11" key="1">
    <citation type="submission" date="2023-12" db="EMBL/GenBank/DDBJ databases">
        <title>A high-quality genome assembly for Dillenia turbinata (Dilleniales).</title>
        <authorList>
            <person name="Chanderbali A."/>
        </authorList>
    </citation>
    <scope>NUCLEOTIDE SEQUENCE [LARGE SCALE GENOMIC DNA]</scope>
    <source>
        <strain evidence="10">LSX21</strain>
        <tissue evidence="10">Leaf</tissue>
    </source>
</reference>
<comment type="catalytic activity">
    <reaction evidence="8">
        <text>Fe(2+)(in) = Fe(2+)(out)</text>
        <dbReference type="Rhea" id="RHEA:28486"/>
        <dbReference type="ChEBI" id="CHEBI:29033"/>
    </reaction>
    <physiologicalReaction direction="left-to-right" evidence="8">
        <dbReference type="Rhea" id="RHEA:28487"/>
    </physiologicalReaction>
</comment>
<keyword evidence="6" id="KW-1133">Transmembrane helix</keyword>
<evidence type="ECO:0000256" key="5">
    <source>
        <dbReference type="ARBA" id="ARBA00022692"/>
    </source>
</evidence>
<dbReference type="InterPro" id="IPR008217">
    <property type="entry name" value="Ccc1_fam"/>
</dbReference>
<comment type="similarity">
    <text evidence="2 9">Belongs to the CCC1 family.</text>
</comment>
<dbReference type="Proteomes" id="UP001370490">
    <property type="component" value="Unassembled WGS sequence"/>
</dbReference>
<evidence type="ECO:0000256" key="3">
    <source>
        <dbReference type="ARBA" id="ARBA00022496"/>
    </source>
</evidence>
<protein>
    <recommendedName>
        <fullName evidence="9">Vacuolar iron transporter</fullName>
    </recommendedName>
</protein>
<proteinExistence type="inferred from homology"/>
<dbReference type="GO" id="GO:0030026">
    <property type="term" value="P:intracellular manganese ion homeostasis"/>
    <property type="evidence" value="ECO:0007669"/>
    <property type="project" value="InterPro"/>
</dbReference>
<organism evidence="10 11">
    <name type="scientific">Dillenia turbinata</name>
    <dbReference type="NCBI Taxonomy" id="194707"/>
    <lineage>
        <taxon>Eukaryota</taxon>
        <taxon>Viridiplantae</taxon>
        <taxon>Streptophyta</taxon>
        <taxon>Embryophyta</taxon>
        <taxon>Tracheophyta</taxon>
        <taxon>Spermatophyta</taxon>
        <taxon>Magnoliopsida</taxon>
        <taxon>eudicotyledons</taxon>
        <taxon>Gunneridae</taxon>
        <taxon>Pentapetalae</taxon>
        <taxon>Dilleniales</taxon>
        <taxon>Dilleniaceae</taxon>
        <taxon>Dillenia</taxon>
    </lineage>
</organism>
<dbReference type="Pfam" id="PF01988">
    <property type="entry name" value="VIT1"/>
    <property type="match status" value="1"/>
</dbReference>
<evidence type="ECO:0000313" key="11">
    <source>
        <dbReference type="Proteomes" id="UP001370490"/>
    </source>
</evidence>
<keyword evidence="9" id="KW-0813">Transport</keyword>
<dbReference type="PANTHER" id="PTHR31851">
    <property type="entry name" value="FE(2+)/MN(2+) TRANSPORTER PCL1"/>
    <property type="match status" value="1"/>
</dbReference>
<evidence type="ECO:0000256" key="2">
    <source>
        <dbReference type="ARBA" id="ARBA00007049"/>
    </source>
</evidence>
<evidence type="ECO:0000256" key="1">
    <source>
        <dbReference type="ARBA" id="ARBA00004128"/>
    </source>
</evidence>
<dbReference type="GO" id="GO:0005774">
    <property type="term" value="C:vacuolar membrane"/>
    <property type="evidence" value="ECO:0007669"/>
    <property type="project" value="UniProtKB-SubCell"/>
</dbReference>
<dbReference type="GO" id="GO:0005384">
    <property type="term" value="F:manganese ion transmembrane transporter activity"/>
    <property type="evidence" value="ECO:0007669"/>
    <property type="project" value="InterPro"/>
</dbReference>
<keyword evidence="4 9" id="KW-0926">Vacuole</keyword>
<accession>A0AAN8UWY8</accession>
<dbReference type="EMBL" id="JBAMMX010000018">
    <property type="protein sequence ID" value="KAK6923515.1"/>
    <property type="molecule type" value="Genomic_DNA"/>
</dbReference>
<feature type="non-terminal residue" evidence="10">
    <location>
        <position position="1"/>
    </location>
</feature>
<keyword evidence="5" id="KW-0812">Transmembrane</keyword>
<name>A0AAN8UWY8_9MAGN</name>
<comment type="caution">
    <text evidence="10">The sequence shown here is derived from an EMBL/GenBank/DDBJ whole genome shotgun (WGS) entry which is preliminary data.</text>
</comment>
<evidence type="ECO:0000256" key="4">
    <source>
        <dbReference type="ARBA" id="ARBA00022554"/>
    </source>
</evidence>
<evidence type="ECO:0000256" key="7">
    <source>
        <dbReference type="ARBA" id="ARBA00023136"/>
    </source>
</evidence>
<evidence type="ECO:0000256" key="9">
    <source>
        <dbReference type="RuleBase" id="RU369115"/>
    </source>
</evidence>
<gene>
    <name evidence="10" type="ORF">RJ641_011819</name>
</gene>
<comment type="function">
    <text evidence="9">Vacuolar Fe(2+) uptake transporter.</text>
</comment>
<keyword evidence="7" id="KW-0472">Membrane</keyword>
<dbReference type="GO" id="GO:0005381">
    <property type="term" value="F:iron ion transmembrane transporter activity"/>
    <property type="evidence" value="ECO:0007669"/>
    <property type="project" value="UniProtKB-UniRule"/>
</dbReference>
<dbReference type="GO" id="GO:0140315">
    <property type="term" value="F:iron ion sequestering activity"/>
    <property type="evidence" value="ECO:0007669"/>
    <property type="project" value="UniProtKB-UniRule"/>
</dbReference>
<keyword evidence="3" id="KW-0408">Iron</keyword>
<evidence type="ECO:0000256" key="6">
    <source>
        <dbReference type="ARBA" id="ARBA00022989"/>
    </source>
</evidence>
<evidence type="ECO:0000256" key="8">
    <source>
        <dbReference type="ARBA" id="ARBA00044464"/>
    </source>
</evidence>
<evidence type="ECO:0000313" key="10">
    <source>
        <dbReference type="EMBL" id="KAK6923515.1"/>
    </source>
</evidence>
<sequence>EFDVEVAVNYSKGAQWLGGTVQTDGLLSIASLMMGVGVVLKDVKTVAFIGITGLVGGTCSLAKLEFLSIYSQYDIELA</sequence>